<dbReference type="PANTHER" id="PTHR10683:SF18">
    <property type="entry name" value="TRANSALDOLASE"/>
    <property type="match status" value="1"/>
</dbReference>
<dbReference type="EC" id="2.2.1.2" evidence="3 9"/>
<keyword evidence="11" id="KW-1185">Reference proteome</keyword>
<keyword evidence="7" id="KW-0704">Schiff base</keyword>
<keyword evidence="5 9" id="KW-0808">Transferase</keyword>
<proteinExistence type="inferred from homology"/>
<dbReference type="UniPathway" id="UPA00115">
    <property type="reaction ID" value="UER00414"/>
</dbReference>
<comment type="catalytic activity">
    <reaction evidence="8 9">
        <text>D-sedoheptulose 7-phosphate + D-glyceraldehyde 3-phosphate = D-erythrose 4-phosphate + beta-D-fructose 6-phosphate</text>
        <dbReference type="Rhea" id="RHEA:17053"/>
        <dbReference type="ChEBI" id="CHEBI:16897"/>
        <dbReference type="ChEBI" id="CHEBI:57483"/>
        <dbReference type="ChEBI" id="CHEBI:57634"/>
        <dbReference type="ChEBI" id="CHEBI:59776"/>
        <dbReference type="EC" id="2.2.1.2"/>
    </reaction>
</comment>
<dbReference type="GO" id="GO:0005737">
    <property type="term" value="C:cytoplasm"/>
    <property type="evidence" value="ECO:0007669"/>
    <property type="project" value="InterPro"/>
</dbReference>
<dbReference type="EMBL" id="CAJPDQ010000002">
    <property type="protein sequence ID" value="CAF9905144.1"/>
    <property type="molecule type" value="Genomic_DNA"/>
</dbReference>
<dbReference type="InterPro" id="IPR004730">
    <property type="entry name" value="Transaldolase_1"/>
</dbReference>
<protein>
    <recommendedName>
        <fullName evidence="4 9">Transaldolase</fullName>
        <ecNumber evidence="3 9">2.2.1.2</ecNumber>
    </recommendedName>
</protein>
<organism evidence="10 11">
    <name type="scientific">Gomphillus americanus</name>
    <dbReference type="NCBI Taxonomy" id="1940652"/>
    <lineage>
        <taxon>Eukaryota</taxon>
        <taxon>Fungi</taxon>
        <taxon>Dikarya</taxon>
        <taxon>Ascomycota</taxon>
        <taxon>Pezizomycotina</taxon>
        <taxon>Lecanoromycetes</taxon>
        <taxon>OSLEUM clade</taxon>
        <taxon>Ostropomycetidae</taxon>
        <taxon>Ostropales</taxon>
        <taxon>Graphidaceae</taxon>
        <taxon>Gomphilloideae</taxon>
        <taxon>Gomphillus</taxon>
    </lineage>
</organism>
<dbReference type="InterPro" id="IPR001585">
    <property type="entry name" value="TAL/FSA"/>
</dbReference>
<comment type="caution">
    <text evidence="10">The sequence shown here is derived from an EMBL/GenBank/DDBJ whole genome shotgun (WGS) entry which is preliminary data.</text>
</comment>
<reference evidence="10" key="1">
    <citation type="submission" date="2021-03" db="EMBL/GenBank/DDBJ databases">
        <authorList>
            <person name="Tagirdzhanova G."/>
        </authorList>
    </citation>
    <scope>NUCLEOTIDE SEQUENCE</scope>
</reference>
<dbReference type="NCBIfam" id="TIGR00874">
    <property type="entry name" value="talAB"/>
    <property type="match status" value="1"/>
</dbReference>
<comment type="function">
    <text evidence="9">Catalyzes the rate-limiting step of the non-oxidative phase in the pentose phosphate pathway. Catalyzes the reversible conversion of sedheptulose-7-phosphate and D-glyceraldehyde 3-phosphate into erythrose-4-phosphate and beta-D-fructose 6-phosphate.</text>
</comment>
<dbReference type="AlphaFoldDB" id="A0A8H3EH46"/>
<dbReference type="GO" id="GO:0009052">
    <property type="term" value="P:pentose-phosphate shunt, non-oxidative branch"/>
    <property type="evidence" value="ECO:0007669"/>
    <property type="project" value="TreeGrafter"/>
</dbReference>
<evidence type="ECO:0000256" key="8">
    <source>
        <dbReference type="ARBA" id="ARBA00048810"/>
    </source>
</evidence>
<evidence type="ECO:0000256" key="9">
    <source>
        <dbReference type="RuleBase" id="RU000501"/>
    </source>
</evidence>
<comment type="pathway">
    <text evidence="1 9">Carbohydrate degradation; pentose phosphate pathway; D-glyceraldehyde 3-phosphate and beta-D-fructose 6-phosphate from D-ribose 5-phosphate and D-xylulose 5-phosphate (non-oxidative stage): step 2/3.</text>
</comment>
<dbReference type="PROSITE" id="PS00958">
    <property type="entry name" value="TRANSALDOLASE_2"/>
    <property type="match status" value="1"/>
</dbReference>
<name>A0A8H3EH46_9LECA</name>
<evidence type="ECO:0000256" key="4">
    <source>
        <dbReference type="ARBA" id="ARBA00018292"/>
    </source>
</evidence>
<sequence>MSSALEQLKASGTVVVADSGDFGTIKKYQPQDATTNPSLILAAAKKQEYAGLIDKAIEYGKEHGKNIDDQVDAALDRLLVAFGSEILKIIPGKVSTEVDARFSFDTQKSIDKALHIIDLYKSVGIEKERILIKIASTWEGIKAAHTLQSKHGINCNLTLMFSLPQAIAAAEAGAFLISPFVGRILDWYKANEKKEYTAEDDPGVKSVQEIYNYYKKHGYKTIVMGASFRNIGEITGLAGCDYLTISPNLLEELYNSKEKVDKKLDAKNAESLDIKKVSYLDDEPLFRFDFNESAMATDKLREGISKFAADAVTLKGILKEKIQGK</sequence>
<dbReference type="OrthoDB" id="2015515at2759"/>
<dbReference type="PANTHER" id="PTHR10683">
    <property type="entry name" value="TRANSALDOLASE"/>
    <property type="match status" value="1"/>
</dbReference>
<dbReference type="SUPFAM" id="SSF51569">
    <property type="entry name" value="Aldolase"/>
    <property type="match status" value="1"/>
</dbReference>
<dbReference type="GO" id="GO:0005975">
    <property type="term" value="P:carbohydrate metabolic process"/>
    <property type="evidence" value="ECO:0007669"/>
    <property type="project" value="InterPro"/>
</dbReference>
<dbReference type="Proteomes" id="UP000664169">
    <property type="component" value="Unassembled WGS sequence"/>
</dbReference>
<evidence type="ECO:0000256" key="3">
    <source>
        <dbReference type="ARBA" id="ARBA00013151"/>
    </source>
</evidence>
<accession>A0A8H3EH46</accession>
<dbReference type="InterPro" id="IPR013785">
    <property type="entry name" value="Aldolase_TIM"/>
</dbReference>
<dbReference type="InterPro" id="IPR018225">
    <property type="entry name" value="Transaldolase_AS"/>
</dbReference>
<dbReference type="Pfam" id="PF00923">
    <property type="entry name" value="TAL_FSA"/>
    <property type="match status" value="1"/>
</dbReference>
<evidence type="ECO:0000256" key="5">
    <source>
        <dbReference type="ARBA" id="ARBA00022679"/>
    </source>
</evidence>
<evidence type="ECO:0000256" key="2">
    <source>
        <dbReference type="ARBA" id="ARBA00008012"/>
    </source>
</evidence>
<keyword evidence="6 9" id="KW-0570">Pentose shunt</keyword>
<evidence type="ECO:0000256" key="6">
    <source>
        <dbReference type="ARBA" id="ARBA00023126"/>
    </source>
</evidence>
<evidence type="ECO:0000313" key="11">
    <source>
        <dbReference type="Proteomes" id="UP000664169"/>
    </source>
</evidence>
<dbReference type="Gene3D" id="3.20.20.70">
    <property type="entry name" value="Aldolase class I"/>
    <property type="match status" value="1"/>
</dbReference>
<dbReference type="FunFam" id="3.20.20.70:FF:000088">
    <property type="entry name" value="Transaldolase"/>
    <property type="match status" value="1"/>
</dbReference>
<evidence type="ECO:0000256" key="7">
    <source>
        <dbReference type="ARBA" id="ARBA00023270"/>
    </source>
</evidence>
<dbReference type="GO" id="GO:0004801">
    <property type="term" value="F:transaldolase activity"/>
    <property type="evidence" value="ECO:0007669"/>
    <property type="project" value="UniProtKB-EC"/>
</dbReference>
<evidence type="ECO:0000313" key="10">
    <source>
        <dbReference type="EMBL" id="CAF9905144.1"/>
    </source>
</evidence>
<gene>
    <name evidence="10" type="ORF">GOMPHAMPRED_003055</name>
</gene>
<dbReference type="PROSITE" id="PS01054">
    <property type="entry name" value="TRANSALDOLASE_1"/>
    <property type="match status" value="1"/>
</dbReference>
<evidence type="ECO:0000256" key="1">
    <source>
        <dbReference type="ARBA" id="ARBA00004857"/>
    </source>
</evidence>
<dbReference type="CDD" id="cd00957">
    <property type="entry name" value="Transaldolase_TalAB"/>
    <property type="match status" value="1"/>
</dbReference>
<comment type="similarity">
    <text evidence="2">Belongs to the transaldolase family. Type 1 subfamily.</text>
</comment>